<dbReference type="SUPFAM" id="SSF54928">
    <property type="entry name" value="RNA-binding domain, RBD"/>
    <property type="match status" value="1"/>
</dbReference>
<dbReference type="InterPro" id="IPR035979">
    <property type="entry name" value="RBD_domain_sf"/>
</dbReference>
<dbReference type="CDD" id="cd00590">
    <property type="entry name" value="RRM_SF"/>
    <property type="match status" value="1"/>
</dbReference>
<dbReference type="InterPro" id="IPR012677">
    <property type="entry name" value="Nucleotide-bd_a/b_plait_sf"/>
</dbReference>
<evidence type="ECO:0008006" key="3">
    <source>
        <dbReference type="Google" id="ProtNLM"/>
    </source>
</evidence>
<organism evidence="1 2">
    <name type="scientific">Polyrhizophydium stewartii</name>
    <dbReference type="NCBI Taxonomy" id="2732419"/>
    <lineage>
        <taxon>Eukaryota</taxon>
        <taxon>Fungi</taxon>
        <taxon>Fungi incertae sedis</taxon>
        <taxon>Chytridiomycota</taxon>
        <taxon>Chytridiomycota incertae sedis</taxon>
        <taxon>Chytridiomycetes</taxon>
        <taxon>Rhizophydiales</taxon>
        <taxon>Rhizophydiales incertae sedis</taxon>
        <taxon>Polyrhizophydium</taxon>
    </lineage>
</organism>
<protein>
    <recommendedName>
        <fullName evidence="3">RRM domain-containing protein</fullName>
    </recommendedName>
</protein>
<reference evidence="1 2" key="1">
    <citation type="submission" date="2023-09" db="EMBL/GenBank/DDBJ databases">
        <title>Pangenome analysis of Batrachochytrium dendrobatidis and related Chytrids.</title>
        <authorList>
            <person name="Yacoub M.N."/>
            <person name="Stajich J.E."/>
            <person name="James T.Y."/>
        </authorList>
    </citation>
    <scope>NUCLEOTIDE SEQUENCE [LARGE SCALE GENOMIC DNA]</scope>
    <source>
        <strain evidence="1 2">JEL0888</strain>
    </source>
</reference>
<dbReference type="EMBL" id="JADGIZ020000002">
    <property type="protein sequence ID" value="KAL2919883.1"/>
    <property type="molecule type" value="Genomic_DNA"/>
</dbReference>
<keyword evidence="2" id="KW-1185">Reference proteome</keyword>
<sequence>MAFSGFGTIREVEMQYSTDTDSATATIVYDSEQACAAAIAQFDNTVADGRVLRITMVPRMRSLAGLAAQPAGRSLAAEQNHMQVDQPMHTAGPPQQESLASRIAAAASYADRIEADQLARKARISKLGLRGPQALLANAVAAARASMSGPTTTFVNTQ</sequence>
<dbReference type="Proteomes" id="UP001527925">
    <property type="component" value="Unassembled WGS sequence"/>
</dbReference>
<dbReference type="Gene3D" id="3.30.70.330">
    <property type="match status" value="1"/>
</dbReference>
<accession>A0ABR4NK19</accession>
<proteinExistence type="predicted"/>
<name>A0ABR4NK19_9FUNG</name>
<gene>
    <name evidence="1" type="ORF">HK105_200800</name>
</gene>
<evidence type="ECO:0000313" key="1">
    <source>
        <dbReference type="EMBL" id="KAL2919883.1"/>
    </source>
</evidence>
<comment type="caution">
    <text evidence="1">The sequence shown here is derived from an EMBL/GenBank/DDBJ whole genome shotgun (WGS) entry which is preliminary data.</text>
</comment>
<evidence type="ECO:0000313" key="2">
    <source>
        <dbReference type="Proteomes" id="UP001527925"/>
    </source>
</evidence>